<dbReference type="GeneID" id="95523091"/>
<evidence type="ECO:0000313" key="1">
    <source>
        <dbReference type="EMBL" id="AXE80896.1"/>
    </source>
</evidence>
<evidence type="ECO:0000313" key="2">
    <source>
        <dbReference type="Proteomes" id="UP000252698"/>
    </source>
</evidence>
<sequence length="130" mass="13698">MDPTTARHIRSATALPADVLAILNQASSAGGTRAARVPASEHSAIDRAVASALLLRVDELNQVREGLLTQSKSACAIAARAVHKRGKLTEDQHLAVLDPFTAAGVAELVECPLLGVHRDDPRRRTVHAGS</sequence>
<gene>
    <name evidence="1" type="ORF">C5746_32485</name>
</gene>
<protein>
    <submittedName>
        <fullName evidence="1">Uncharacterized protein</fullName>
    </submittedName>
</protein>
<dbReference type="RefSeq" id="WP_114247310.1">
    <property type="nucleotide sequence ID" value="NZ_CP027306.1"/>
</dbReference>
<dbReference type="EMBL" id="CP027306">
    <property type="protein sequence ID" value="AXE80896.1"/>
    <property type="molecule type" value="Genomic_DNA"/>
</dbReference>
<dbReference type="Proteomes" id="UP000252698">
    <property type="component" value="Chromosome"/>
</dbReference>
<reference evidence="1 2" key="1">
    <citation type="journal article" date="2018" name="Front. Microbiol.">
        <title>Genome Sequencing of Streptomyces atratus SCSIOZH16 and Activation Production of Nocardamine via Metabolic Engineering.</title>
        <authorList>
            <person name="Li Y."/>
            <person name="Zhang C."/>
            <person name="Liu C."/>
            <person name="Ju J."/>
            <person name="Ma J."/>
        </authorList>
    </citation>
    <scope>NUCLEOTIDE SEQUENCE [LARGE SCALE GENOMIC DNA]</scope>
    <source>
        <strain evidence="1 2">SCSIO_ZH16</strain>
    </source>
</reference>
<dbReference type="KEGG" id="sata:C5746_32485"/>
<name>A0A2Z5JKF2_STRAR</name>
<dbReference type="AlphaFoldDB" id="A0A2Z5JKF2"/>
<proteinExistence type="predicted"/>
<organism evidence="1 2">
    <name type="scientific">Streptomyces atratus</name>
    <dbReference type="NCBI Taxonomy" id="1893"/>
    <lineage>
        <taxon>Bacteria</taxon>
        <taxon>Bacillati</taxon>
        <taxon>Actinomycetota</taxon>
        <taxon>Actinomycetes</taxon>
        <taxon>Kitasatosporales</taxon>
        <taxon>Streptomycetaceae</taxon>
        <taxon>Streptomyces</taxon>
    </lineage>
</organism>
<accession>A0A2Z5JKF2</accession>